<dbReference type="InterPro" id="IPR036047">
    <property type="entry name" value="F-box-like_dom_sf"/>
</dbReference>
<dbReference type="PANTHER" id="PTHR33110">
    <property type="entry name" value="F-BOX/KELCH-REPEAT PROTEIN-RELATED"/>
    <property type="match status" value="1"/>
</dbReference>
<feature type="non-terminal residue" evidence="3">
    <location>
        <position position="1"/>
    </location>
</feature>
<comment type="caution">
    <text evidence="3">The sequence shown here is derived from an EMBL/GenBank/DDBJ whole genome shotgun (WGS) entry which is preliminary data.</text>
</comment>
<evidence type="ECO:0000259" key="1">
    <source>
        <dbReference type="Pfam" id="PF03478"/>
    </source>
</evidence>
<feature type="domain" description="KIB1-4 beta-propeller" evidence="1">
    <location>
        <begin position="94"/>
        <end position="357"/>
    </location>
</feature>
<gene>
    <name evidence="3" type="ORF">EJB05_49665</name>
</gene>
<dbReference type="Gene3D" id="1.20.1280.50">
    <property type="match status" value="1"/>
</dbReference>
<evidence type="ECO:0000313" key="3">
    <source>
        <dbReference type="EMBL" id="TVU06448.1"/>
    </source>
</evidence>
<dbReference type="Gramene" id="TVU06448">
    <property type="protein sequence ID" value="TVU06448"/>
    <property type="gene ID" value="EJB05_49665"/>
</dbReference>
<dbReference type="SUPFAM" id="SSF81383">
    <property type="entry name" value="F-box domain"/>
    <property type="match status" value="1"/>
</dbReference>
<sequence>MAEGLPSSWEELPPDILDLVLRRLPSLTDRVHVRAVCRPWRAGAQPQRQSLPPPLPWLALRDGSLVDLQGAPVRCAPILSGGFFGYVAFDNLAFLVDPDGKCSLMNPISGARFPLPKLAPAVREAIDSSGAYDASYIQKGYVKAIISSPLDLTPDPHVAVLILEGYSVAISACKQHDAVSIGMPDPKWPDSTRKVDDIAFLHGKLYALTPHEGLYVIKFDAGRLSKLKSSSCFHQCIPEDPNQQEIYCSSPCVPFSDGSYPAYLVTRYLAESNGRLLMIRRWMSIPPKVRLGVHDRTLRFEVFVADLTTVPGRWMKVDSLAGQALFLGSECSKSVLASQCAGGIEEDCIYFMHRAFDNPCTEHFGPCVDPLGDSAKDTSTLVPDYFRRRLRLRPRPRRLKAEYDKKMSSIVNLWHQLLICD</sequence>
<evidence type="ECO:0000259" key="2">
    <source>
        <dbReference type="Pfam" id="PF12937"/>
    </source>
</evidence>
<proteinExistence type="predicted"/>
<dbReference type="InterPro" id="IPR005174">
    <property type="entry name" value="KIB1-4_b-propeller"/>
</dbReference>
<dbReference type="PANTHER" id="PTHR33110:SF143">
    <property type="entry name" value="F-BOX DOMAIN CONTAINING PROTEIN, EXPRESSED"/>
    <property type="match status" value="1"/>
</dbReference>
<dbReference type="InterPro" id="IPR001810">
    <property type="entry name" value="F-box_dom"/>
</dbReference>
<organism evidence="3 4">
    <name type="scientific">Eragrostis curvula</name>
    <name type="common">weeping love grass</name>
    <dbReference type="NCBI Taxonomy" id="38414"/>
    <lineage>
        <taxon>Eukaryota</taxon>
        <taxon>Viridiplantae</taxon>
        <taxon>Streptophyta</taxon>
        <taxon>Embryophyta</taxon>
        <taxon>Tracheophyta</taxon>
        <taxon>Spermatophyta</taxon>
        <taxon>Magnoliopsida</taxon>
        <taxon>Liliopsida</taxon>
        <taxon>Poales</taxon>
        <taxon>Poaceae</taxon>
        <taxon>PACMAD clade</taxon>
        <taxon>Chloridoideae</taxon>
        <taxon>Eragrostideae</taxon>
        <taxon>Eragrostidinae</taxon>
        <taxon>Eragrostis</taxon>
    </lineage>
</organism>
<reference evidence="3 4" key="1">
    <citation type="journal article" date="2019" name="Sci. Rep.">
        <title>A high-quality genome of Eragrostis curvula grass provides insights into Poaceae evolution and supports new strategies to enhance forage quality.</title>
        <authorList>
            <person name="Carballo J."/>
            <person name="Santos B.A.C.M."/>
            <person name="Zappacosta D."/>
            <person name="Garbus I."/>
            <person name="Selva J.P."/>
            <person name="Gallo C.A."/>
            <person name="Diaz A."/>
            <person name="Albertini E."/>
            <person name="Caccamo M."/>
            <person name="Echenique V."/>
        </authorList>
    </citation>
    <scope>NUCLEOTIDE SEQUENCE [LARGE SCALE GENOMIC DNA]</scope>
    <source>
        <strain evidence="4">cv. Victoria</strain>
        <tissue evidence="3">Leaf</tissue>
    </source>
</reference>
<dbReference type="Pfam" id="PF03478">
    <property type="entry name" value="Beta-prop_KIB1-4"/>
    <property type="match status" value="1"/>
</dbReference>
<dbReference type="EMBL" id="RWGY01000051">
    <property type="protein sequence ID" value="TVU06448.1"/>
    <property type="molecule type" value="Genomic_DNA"/>
</dbReference>
<dbReference type="AlphaFoldDB" id="A0A5J9T647"/>
<keyword evidence="4" id="KW-1185">Reference proteome</keyword>
<evidence type="ECO:0000313" key="4">
    <source>
        <dbReference type="Proteomes" id="UP000324897"/>
    </source>
</evidence>
<dbReference type="Proteomes" id="UP000324897">
    <property type="component" value="Unassembled WGS sequence"/>
</dbReference>
<feature type="domain" description="F-box" evidence="2">
    <location>
        <begin position="9"/>
        <end position="42"/>
    </location>
</feature>
<name>A0A5J9T647_9POAL</name>
<accession>A0A5J9T647</accession>
<dbReference type="OrthoDB" id="694183at2759"/>
<protein>
    <submittedName>
        <fullName evidence="3">Uncharacterized protein</fullName>
    </submittedName>
</protein>
<dbReference type="Pfam" id="PF12937">
    <property type="entry name" value="F-box-like"/>
    <property type="match status" value="1"/>
</dbReference>